<feature type="compositionally biased region" description="Polar residues" evidence="4">
    <location>
        <begin position="542"/>
        <end position="553"/>
    </location>
</feature>
<evidence type="ECO:0000256" key="4">
    <source>
        <dbReference type="SAM" id="MobiDB-lite"/>
    </source>
</evidence>
<dbReference type="Proteomes" id="UP000249390">
    <property type="component" value="Unassembled WGS sequence"/>
</dbReference>
<keyword evidence="6" id="KW-1185">Reference proteome</keyword>
<feature type="region of interest" description="Disordered" evidence="4">
    <location>
        <begin position="522"/>
        <end position="554"/>
    </location>
</feature>
<evidence type="ECO:0000313" key="6">
    <source>
        <dbReference type="Proteomes" id="UP000249390"/>
    </source>
</evidence>
<gene>
    <name evidence="5" type="ORF">DM860_005197</name>
</gene>
<reference evidence="5 6" key="1">
    <citation type="submission" date="2018-06" db="EMBL/GenBank/DDBJ databases">
        <title>The Genome of Cuscuta australis (Dodder) Provides Insight into the Evolution of Plant Parasitism.</title>
        <authorList>
            <person name="Liu H."/>
        </authorList>
    </citation>
    <scope>NUCLEOTIDE SEQUENCE [LARGE SCALE GENOMIC DNA]</scope>
    <source>
        <strain evidence="6">cv. Yunnan</strain>
        <tissue evidence="5">Vines</tissue>
    </source>
</reference>
<dbReference type="SUPFAM" id="SSF48403">
    <property type="entry name" value="Ankyrin repeat"/>
    <property type="match status" value="1"/>
</dbReference>
<organism evidence="5 6">
    <name type="scientific">Cuscuta australis</name>
    <dbReference type="NCBI Taxonomy" id="267555"/>
    <lineage>
        <taxon>Eukaryota</taxon>
        <taxon>Viridiplantae</taxon>
        <taxon>Streptophyta</taxon>
        <taxon>Embryophyta</taxon>
        <taxon>Tracheophyta</taxon>
        <taxon>Spermatophyta</taxon>
        <taxon>Magnoliopsida</taxon>
        <taxon>eudicotyledons</taxon>
        <taxon>Gunneridae</taxon>
        <taxon>Pentapetalae</taxon>
        <taxon>asterids</taxon>
        <taxon>lamiids</taxon>
        <taxon>Solanales</taxon>
        <taxon>Convolvulaceae</taxon>
        <taxon>Cuscuteae</taxon>
        <taxon>Cuscuta</taxon>
        <taxon>Cuscuta subgen. Grammica</taxon>
        <taxon>Cuscuta sect. Cleistogrammica</taxon>
    </lineage>
</organism>
<proteinExistence type="predicted"/>
<dbReference type="PANTHER" id="PTHR24126:SF40">
    <property type="entry name" value="ANKYRIN REPEAT FAMILY PROTEIN"/>
    <property type="match status" value="1"/>
</dbReference>
<accession>A0A328DQG9</accession>
<dbReference type="PROSITE" id="PS50088">
    <property type="entry name" value="ANK_REPEAT"/>
    <property type="match status" value="2"/>
</dbReference>
<evidence type="ECO:0000256" key="1">
    <source>
        <dbReference type="ARBA" id="ARBA00022737"/>
    </source>
</evidence>
<feature type="region of interest" description="Disordered" evidence="4">
    <location>
        <begin position="452"/>
        <end position="472"/>
    </location>
</feature>
<evidence type="ECO:0000256" key="3">
    <source>
        <dbReference type="PROSITE-ProRule" id="PRU00023"/>
    </source>
</evidence>
<protein>
    <submittedName>
        <fullName evidence="5">Uncharacterized protein</fullName>
    </submittedName>
</protein>
<keyword evidence="2 3" id="KW-0040">ANK repeat</keyword>
<dbReference type="InterPro" id="IPR002110">
    <property type="entry name" value="Ankyrin_rpt"/>
</dbReference>
<feature type="repeat" description="ANK" evidence="3">
    <location>
        <begin position="224"/>
        <end position="256"/>
    </location>
</feature>
<dbReference type="Pfam" id="PF12796">
    <property type="entry name" value="Ank_2"/>
    <property type="match status" value="2"/>
</dbReference>
<dbReference type="InterPro" id="IPR036770">
    <property type="entry name" value="Ankyrin_rpt-contain_sf"/>
</dbReference>
<dbReference type="AlphaFoldDB" id="A0A328DQG9"/>
<feature type="compositionally biased region" description="Low complexity" evidence="4">
    <location>
        <begin position="458"/>
        <end position="472"/>
    </location>
</feature>
<comment type="caution">
    <text evidence="5">The sequence shown here is derived from an EMBL/GenBank/DDBJ whole genome shotgun (WGS) entry which is preliminary data.</text>
</comment>
<dbReference type="Gene3D" id="1.25.40.20">
    <property type="entry name" value="Ankyrin repeat-containing domain"/>
    <property type="match status" value="1"/>
</dbReference>
<name>A0A328DQG9_9ASTE</name>
<dbReference type="PROSITE" id="PS50297">
    <property type="entry name" value="ANK_REP_REGION"/>
    <property type="match status" value="2"/>
</dbReference>
<keyword evidence="1" id="KW-0677">Repeat</keyword>
<dbReference type="PANTHER" id="PTHR24126">
    <property type="entry name" value="ANKYRIN REPEAT, PH AND SEC7 DOMAIN CONTAINING PROTEIN SECG-RELATED"/>
    <property type="match status" value="1"/>
</dbReference>
<sequence>MPSSSSTHFPLRWESTGDQWWFASPIDWAAANGHYDLVRELLRLDGNHLIKLTSLRRIRRLETVWDDEAQFDHVAMCRSQVARKLLAECENQKGKDSLIGGGCGGWLLYTAASAGDLSFVQELLQRDPLLVFGEGEYGATDILYAAARSKNSDVFKLVFNYALSPRFSSGRDLEGHVTGDIPLAYKWEMMNRAVHAAARGGILEVLKEILAGSSDPVSAYRDKQGATILHAAAARGQVQVVKYLITSYYDMISSTDNQGNTALHIAAARGQLAVVEALTVASPPLISSKNEAGETFLHVAVTGFQTPCFRRLDRQIELMKNLVSGKVFNVEEIVNTRNNEGRTALQLAIISNIHSELVELLMSVGSMDVNARDKDGMTALDILRQRPRSESSERITRKLMSAGGMFSSCHDGSEAARRVIASHLRMQSMVGGSPGTSFRIPDPEILTIAGGSEKGLDTFSSSTTTATTTTTRKITTRDSVVSEGKLLGAARNAVNKTGTAKHASAATQRLKRLFSQWPKIKKRDTRSKLGVNKNSRGGGCHQRSSCEAGTTTPIPLRQRFSKRTLCVGSNNHPLSSTTPWQRSTPSLTSFSISSSSLGCSNKQQGGAAVGPTSGCRSTNDEFDEKKGGGGGGPHHGFVVNNNNHHNHKRSSSSSSVINQYLCFGSVPGGPQARMGAPPLHPPLAGLNPPFELYGRSVLSTA</sequence>
<dbReference type="EMBL" id="NQVE01000122">
    <property type="protein sequence ID" value="RAL46918.1"/>
    <property type="molecule type" value="Genomic_DNA"/>
</dbReference>
<evidence type="ECO:0000256" key="2">
    <source>
        <dbReference type="ARBA" id="ARBA00023043"/>
    </source>
</evidence>
<feature type="repeat" description="ANK" evidence="3">
    <location>
        <begin position="258"/>
        <end position="278"/>
    </location>
</feature>
<dbReference type="SMART" id="SM00248">
    <property type="entry name" value="ANK"/>
    <property type="match status" value="8"/>
</dbReference>
<feature type="region of interest" description="Disordered" evidence="4">
    <location>
        <begin position="601"/>
        <end position="651"/>
    </location>
</feature>
<evidence type="ECO:0000313" key="5">
    <source>
        <dbReference type="EMBL" id="RAL46918.1"/>
    </source>
</evidence>